<dbReference type="EMBL" id="AGSI01000023">
    <property type="protein sequence ID" value="EIE18476.1"/>
    <property type="molecule type" value="Genomic_DNA"/>
</dbReference>
<sequence length="331" mass="36745">MDPTETGDYTPPALNSPYRPSFSEICTYYINLYPPKQWWHYDYIAGFASSTDIEVMHVKTSGREVRASADASLPWTTLDIQHGWFSYYAPGSGVYMNTGNTVAAENKLALLNYFGYNFTYLATLELYFTNKTSRYFPGDNNGQPDVISNYAKYVSPSTAALGLPTLLEVAAYGRPDNVPEGFELADLYQAWRLLLSQISGLIMQNDYNVNRLASAFDFDSLLVNAAEARGYTTAQITIQPNSNGGWAHEVILTTPVSPTIGSWTQWFNYVISQSSLRDPCQGEFTTSAGGLPHDSTLTATAVCDWNTTIYYCVYCDLQNIKGVCGDDRPQG</sequence>
<dbReference type="RefSeq" id="XP_005643020.1">
    <property type="nucleotide sequence ID" value="XM_005642963.1"/>
</dbReference>
<dbReference type="AlphaFoldDB" id="I0YJA7"/>
<keyword evidence="2" id="KW-1185">Reference proteome</keyword>
<comment type="caution">
    <text evidence="1">The sequence shown here is derived from an EMBL/GenBank/DDBJ whole genome shotgun (WGS) entry which is preliminary data.</text>
</comment>
<gene>
    <name evidence="1" type="ORF">COCSUDRAFT_60143</name>
</gene>
<protein>
    <submittedName>
        <fullName evidence="1">Uncharacterized protein</fullName>
    </submittedName>
</protein>
<evidence type="ECO:0000313" key="2">
    <source>
        <dbReference type="Proteomes" id="UP000007264"/>
    </source>
</evidence>
<proteinExistence type="predicted"/>
<dbReference type="GeneID" id="17036533"/>
<dbReference type="Proteomes" id="UP000007264">
    <property type="component" value="Unassembled WGS sequence"/>
</dbReference>
<reference evidence="1 2" key="1">
    <citation type="journal article" date="2012" name="Genome Biol.">
        <title>The genome of the polar eukaryotic microalga coccomyxa subellipsoidea reveals traits of cold adaptation.</title>
        <authorList>
            <person name="Blanc G."/>
            <person name="Agarkova I."/>
            <person name="Grimwood J."/>
            <person name="Kuo A."/>
            <person name="Brueggeman A."/>
            <person name="Dunigan D."/>
            <person name="Gurnon J."/>
            <person name="Ladunga I."/>
            <person name="Lindquist E."/>
            <person name="Lucas S."/>
            <person name="Pangilinan J."/>
            <person name="Proschold T."/>
            <person name="Salamov A."/>
            <person name="Schmutz J."/>
            <person name="Weeks D."/>
            <person name="Yamada T."/>
            <person name="Claverie J.M."/>
            <person name="Grigoriev I."/>
            <person name="Van Etten J."/>
            <person name="Lomsadze A."/>
            <person name="Borodovsky M."/>
        </authorList>
    </citation>
    <scope>NUCLEOTIDE SEQUENCE [LARGE SCALE GENOMIC DNA]</scope>
    <source>
        <strain evidence="1 2">C-169</strain>
    </source>
</reference>
<name>I0YJA7_COCSC</name>
<accession>I0YJA7</accession>
<dbReference type="KEGG" id="csl:COCSUDRAFT_60143"/>
<organism evidence="1 2">
    <name type="scientific">Coccomyxa subellipsoidea (strain C-169)</name>
    <name type="common">Green microalga</name>
    <dbReference type="NCBI Taxonomy" id="574566"/>
    <lineage>
        <taxon>Eukaryota</taxon>
        <taxon>Viridiplantae</taxon>
        <taxon>Chlorophyta</taxon>
        <taxon>core chlorophytes</taxon>
        <taxon>Trebouxiophyceae</taxon>
        <taxon>Trebouxiophyceae incertae sedis</taxon>
        <taxon>Coccomyxaceae</taxon>
        <taxon>Coccomyxa</taxon>
        <taxon>Coccomyxa subellipsoidea</taxon>
    </lineage>
</organism>
<evidence type="ECO:0000313" key="1">
    <source>
        <dbReference type="EMBL" id="EIE18476.1"/>
    </source>
</evidence>